<accession>A0ABU8XNL1</accession>
<sequence length="248" mass="25759">MAGIDLGLSGKRVLITGASRGIGAAAARAFAEAGCRLALHYRTEPFEAAAVPDATLLRGDFAVMADVRRVVAEAVAALDGLDVLVNNAGHMVGRIPLAAMSDEEVDRVFDLNARSVVAACRAALPALQASRGCIVNVTSISARSGGSTGSALYSAAKAFVSTFTRSLATELAPDGIRVNAVSPGTIATRFHEIYSTPEKLEATRRKIPLQRLGTAEDCAGAFLYLASPRLSGYVTGQIIEVNGGQLMP</sequence>
<dbReference type="PANTHER" id="PTHR43639:SF1">
    <property type="entry name" value="SHORT-CHAIN DEHYDROGENASE_REDUCTASE FAMILY PROTEIN"/>
    <property type="match status" value="1"/>
</dbReference>
<evidence type="ECO:0000256" key="1">
    <source>
        <dbReference type="ARBA" id="ARBA00006484"/>
    </source>
</evidence>
<dbReference type="InterPro" id="IPR036291">
    <property type="entry name" value="NAD(P)-bd_dom_sf"/>
</dbReference>
<dbReference type="PANTHER" id="PTHR43639">
    <property type="entry name" value="OXIDOREDUCTASE, SHORT-CHAIN DEHYDROGENASE/REDUCTASE FAMILY (AFU_ORTHOLOGUE AFUA_5G02870)"/>
    <property type="match status" value="1"/>
</dbReference>
<dbReference type="EC" id="1.-.-.-" evidence="4"/>
<dbReference type="PROSITE" id="PS00061">
    <property type="entry name" value="ADH_SHORT"/>
    <property type="match status" value="1"/>
</dbReference>
<evidence type="ECO:0000313" key="4">
    <source>
        <dbReference type="EMBL" id="MEK0081974.1"/>
    </source>
</evidence>
<protein>
    <submittedName>
        <fullName evidence="4">SDR family oxidoreductase</fullName>
        <ecNumber evidence="4">1.-.-.-</ecNumber>
    </submittedName>
</protein>
<dbReference type="EMBL" id="JBBLZC010000001">
    <property type="protein sequence ID" value="MEK0081974.1"/>
    <property type="molecule type" value="Genomic_DNA"/>
</dbReference>
<dbReference type="PRINTS" id="PR00081">
    <property type="entry name" value="GDHRDH"/>
</dbReference>
<dbReference type="GO" id="GO:0016491">
    <property type="term" value="F:oxidoreductase activity"/>
    <property type="evidence" value="ECO:0007669"/>
    <property type="project" value="UniProtKB-KW"/>
</dbReference>
<feature type="domain" description="Ketoreductase" evidence="3">
    <location>
        <begin position="11"/>
        <end position="184"/>
    </location>
</feature>
<evidence type="ECO:0000259" key="3">
    <source>
        <dbReference type="SMART" id="SM00822"/>
    </source>
</evidence>
<keyword evidence="5" id="KW-1185">Reference proteome</keyword>
<proteinExistence type="inferred from homology"/>
<dbReference type="InterPro" id="IPR057326">
    <property type="entry name" value="KR_dom"/>
</dbReference>
<comment type="caution">
    <text evidence="4">The sequence shown here is derived from an EMBL/GenBank/DDBJ whole genome shotgun (WGS) entry which is preliminary data.</text>
</comment>
<dbReference type="CDD" id="cd05233">
    <property type="entry name" value="SDR_c"/>
    <property type="match status" value="1"/>
</dbReference>
<organism evidence="4 5">
    <name type="scientific">Benzoatithermus flavus</name>
    <dbReference type="NCBI Taxonomy" id="3108223"/>
    <lineage>
        <taxon>Bacteria</taxon>
        <taxon>Pseudomonadati</taxon>
        <taxon>Pseudomonadota</taxon>
        <taxon>Alphaproteobacteria</taxon>
        <taxon>Geminicoccales</taxon>
        <taxon>Geminicoccaceae</taxon>
        <taxon>Benzoatithermus</taxon>
    </lineage>
</organism>
<evidence type="ECO:0000313" key="5">
    <source>
        <dbReference type="Proteomes" id="UP001375743"/>
    </source>
</evidence>
<dbReference type="InterPro" id="IPR002347">
    <property type="entry name" value="SDR_fam"/>
</dbReference>
<keyword evidence="2 4" id="KW-0560">Oxidoreductase</keyword>
<dbReference type="RefSeq" id="WP_418157814.1">
    <property type="nucleotide sequence ID" value="NZ_JBBLZC010000001.1"/>
</dbReference>
<reference evidence="4 5" key="1">
    <citation type="submission" date="2024-01" db="EMBL/GenBank/DDBJ databases">
        <title>Multi-omics insights into the function and evolution of sodium benzoate biodegradation pathways in Benzoatithermus flavus gen. nov., sp. nov. from hot spring.</title>
        <authorList>
            <person name="Hu C.-J."/>
            <person name="Li W.-J."/>
        </authorList>
    </citation>
    <scope>NUCLEOTIDE SEQUENCE [LARGE SCALE GENOMIC DNA]</scope>
    <source>
        <strain evidence="4 5">SYSU G07066</strain>
    </source>
</reference>
<comment type="similarity">
    <text evidence="1">Belongs to the short-chain dehydrogenases/reductases (SDR) family.</text>
</comment>
<dbReference type="Pfam" id="PF13561">
    <property type="entry name" value="adh_short_C2"/>
    <property type="match status" value="1"/>
</dbReference>
<evidence type="ECO:0000256" key="2">
    <source>
        <dbReference type="ARBA" id="ARBA00023002"/>
    </source>
</evidence>
<dbReference type="SMART" id="SM00822">
    <property type="entry name" value="PKS_KR"/>
    <property type="match status" value="1"/>
</dbReference>
<dbReference type="Gene3D" id="3.40.50.720">
    <property type="entry name" value="NAD(P)-binding Rossmann-like Domain"/>
    <property type="match status" value="1"/>
</dbReference>
<dbReference type="InterPro" id="IPR020904">
    <property type="entry name" value="Sc_DH/Rdtase_CS"/>
</dbReference>
<dbReference type="Proteomes" id="UP001375743">
    <property type="component" value="Unassembled WGS sequence"/>
</dbReference>
<dbReference type="PRINTS" id="PR00080">
    <property type="entry name" value="SDRFAMILY"/>
</dbReference>
<name>A0ABU8XNL1_9PROT</name>
<dbReference type="SUPFAM" id="SSF51735">
    <property type="entry name" value="NAD(P)-binding Rossmann-fold domains"/>
    <property type="match status" value="1"/>
</dbReference>
<gene>
    <name evidence="4" type="ORF">U1T56_02330</name>
</gene>